<evidence type="ECO:0000313" key="1">
    <source>
        <dbReference type="EMBL" id="VEL15755.1"/>
    </source>
</evidence>
<keyword evidence="2" id="KW-1185">Reference proteome</keyword>
<dbReference type="EMBL" id="CAAALY010025777">
    <property type="protein sequence ID" value="VEL15755.1"/>
    <property type="molecule type" value="Genomic_DNA"/>
</dbReference>
<evidence type="ECO:0000313" key="2">
    <source>
        <dbReference type="Proteomes" id="UP000784294"/>
    </source>
</evidence>
<organism evidence="1 2">
    <name type="scientific">Protopolystoma xenopodis</name>
    <dbReference type="NCBI Taxonomy" id="117903"/>
    <lineage>
        <taxon>Eukaryota</taxon>
        <taxon>Metazoa</taxon>
        <taxon>Spiralia</taxon>
        <taxon>Lophotrochozoa</taxon>
        <taxon>Platyhelminthes</taxon>
        <taxon>Monogenea</taxon>
        <taxon>Polyopisthocotylea</taxon>
        <taxon>Polystomatidea</taxon>
        <taxon>Polystomatidae</taxon>
        <taxon>Protopolystoma</taxon>
    </lineage>
</organism>
<name>A0A3S5CEZ9_9PLAT</name>
<sequence>MANLLLDYAINKCKRPVQVARVHCCAFTTPCQILEKLGQHCITVTSNGGIGAGSCGRSRAGVGEDSVGLGRPGIAADQTSGHCRVMRPREGDCLILHLKDLNLVKPDKWGTCQLVAFLQQVSQKPEGYDLLRDFSVSSLLQFYPHLTKVHVFHNNKVLIPPSSVISSFSAQKCIPLQMIQTFGNYWSVVAISLPLKAHSSL</sequence>
<gene>
    <name evidence="1" type="ORF">PXEA_LOCUS9195</name>
</gene>
<protein>
    <submittedName>
        <fullName evidence="1">Uncharacterized protein</fullName>
    </submittedName>
</protein>
<proteinExistence type="predicted"/>
<dbReference type="AlphaFoldDB" id="A0A3S5CEZ9"/>
<accession>A0A3S5CEZ9</accession>
<dbReference type="Proteomes" id="UP000784294">
    <property type="component" value="Unassembled WGS sequence"/>
</dbReference>
<dbReference type="Gene3D" id="3.40.50.300">
    <property type="entry name" value="P-loop containing nucleotide triphosphate hydrolases"/>
    <property type="match status" value="1"/>
</dbReference>
<dbReference type="OrthoDB" id="10252139at2759"/>
<dbReference type="InterPro" id="IPR027417">
    <property type="entry name" value="P-loop_NTPase"/>
</dbReference>
<comment type="caution">
    <text evidence="1">The sequence shown here is derived from an EMBL/GenBank/DDBJ whole genome shotgun (WGS) entry which is preliminary data.</text>
</comment>
<reference evidence="1" key="1">
    <citation type="submission" date="2018-11" db="EMBL/GenBank/DDBJ databases">
        <authorList>
            <consortium name="Pathogen Informatics"/>
        </authorList>
    </citation>
    <scope>NUCLEOTIDE SEQUENCE</scope>
</reference>